<dbReference type="NCBIfam" id="TIGR01613">
    <property type="entry name" value="primase_Cterm"/>
    <property type="match status" value="1"/>
</dbReference>
<feature type="domain" description="SF3 helicase" evidence="4">
    <location>
        <begin position="637"/>
        <end position="797"/>
    </location>
</feature>
<proteinExistence type="predicted"/>
<evidence type="ECO:0000256" key="2">
    <source>
        <dbReference type="ARBA" id="ARBA00022801"/>
    </source>
</evidence>
<dbReference type="Pfam" id="PF08707">
    <property type="entry name" value="PriCT_2"/>
    <property type="match status" value="1"/>
</dbReference>
<keyword evidence="3" id="KW-0067">ATP-binding</keyword>
<dbReference type="PANTHER" id="PTHR35372">
    <property type="entry name" value="ATP BINDING PROTEIN-RELATED"/>
    <property type="match status" value="1"/>
</dbReference>
<dbReference type="EMBL" id="MN739508">
    <property type="protein sequence ID" value="QHT09161.1"/>
    <property type="molecule type" value="Genomic_DNA"/>
</dbReference>
<evidence type="ECO:0000256" key="3">
    <source>
        <dbReference type="ARBA" id="ARBA00022840"/>
    </source>
</evidence>
<dbReference type="Pfam" id="PF08706">
    <property type="entry name" value="D5_N"/>
    <property type="match status" value="1"/>
</dbReference>
<dbReference type="Pfam" id="PF19263">
    <property type="entry name" value="DUF5906"/>
    <property type="match status" value="1"/>
</dbReference>
<dbReference type="InterPro" id="IPR014818">
    <property type="entry name" value="Phage/plasmid_primase_P4_C"/>
</dbReference>
<dbReference type="InterPro" id="IPR006500">
    <property type="entry name" value="Helicase_put_C_phage/plasmid"/>
</dbReference>
<dbReference type="InterPro" id="IPR014819">
    <property type="entry name" value="PriCT_2"/>
</dbReference>
<keyword evidence="2" id="KW-0378">Hydrolase</keyword>
<evidence type="ECO:0000256" key="1">
    <source>
        <dbReference type="ARBA" id="ARBA00022741"/>
    </source>
</evidence>
<dbReference type="InterPro" id="IPR051620">
    <property type="entry name" value="ORF904-like_C"/>
</dbReference>
<dbReference type="Gene3D" id="3.40.50.300">
    <property type="entry name" value="P-loop containing nucleotide triphosphate hydrolases"/>
    <property type="match status" value="1"/>
</dbReference>
<dbReference type="SUPFAM" id="SSF52540">
    <property type="entry name" value="P-loop containing nucleoside triphosphate hydrolases"/>
    <property type="match status" value="1"/>
</dbReference>
<organism evidence="5">
    <name type="scientific">viral metagenome</name>
    <dbReference type="NCBI Taxonomy" id="1070528"/>
    <lineage>
        <taxon>unclassified sequences</taxon>
        <taxon>metagenomes</taxon>
        <taxon>organismal metagenomes</taxon>
    </lineage>
</organism>
<dbReference type="GO" id="GO:0016817">
    <property type="term" value="F:hydrolase activity, acting on acid anhydrides"/>
    <property type="evidence" value="ECO:0007669"/>
    <property type="project" value="InterPro"/>
</dbReference>
<dbReference type="PANTHER" id="PTHR35372:SF2">
    <property type="entry name" value="SF3 HELICASE DOMAIN-CONTAINING PROTEIN"/>
    <property type="match status" value="1"/>
</dbReference>
<dbReference type="InterPro" id="IPR045455">
    <property type="entry name" value="NrS-1_pol-like_helicase"/>
</dbReference>
<dbReference type="Pfam" id="PF23162">
    <property type="entry name" value="AEP_C962R"/>
    <property type="match status" value="1"/>
</dbReference>
<protein>
    <recommendedName>
        <fullName evidence="4">SF3 helicase domain-containing protein</fullName>
    </recommendedName>
</protein>
<dbReference type="InterPro" id="IPR014015">
    <property type="entry name" value="Helicase_SF3_DNA-vir"/>
</dbReference>
<dbReference type="InterPro" id="IPR027417">
    <property type="entry name" value="P-loop_NTPase"/>
</dbReference>
<dbReference type="PROSITE" id="PS51206">
    <property type="entry name" value="SF3_HELICASE_1"/>
    <property type="match status" value="1"/>
</dbReference>
<sequence length="933" mass="109868">MNLINLLEKYKWNENNSHKTHTIIPNFDNKEYKFGASYYIPTDLSSSLVNTFYEYFFINNGLISITEAIPDITPLFIDLDFTFNGTKVGKQINKNSIEYIIKFIYKYLSEYFDIDNIEDKKCYIQEKESPKTNNDGFTIKEGLHILFPDIIGDKLVFKEFFKQLSLKSDVKDLLNSFVSKPTNDINKIFDTNVSRWFIYGSTKPNNVPYKVTHVYQNLSEIDNELSDKELLELFYLTKEHVINIKYKNDIDNVLRKKDIIDNNCNIMSSLDCIDTYDYSDDEEQEMSNEIQTVLKEDYIKTIEKYVMRCWSDDRYNEYELWINTGIILKNIGNELFDIWNKFSKQSDSYESRNECLKKWDSFPDYNNKEIAIGSLKKKAKLDNIYEYYKIKEEDAVDLIDKCVKEGGAHDDVAKVVYLMLKDEYVCADIKSNLWFHHDGTKWNKCSQGYKLQMELPKRIKIIFSNSQLRFRNAQNELTMTGKPESEDIKKWEEIANKIYNKLKDIPFQKNIMEACRTKFYDETFLETMDSNTKLLCFDNCVLDLENNMIREGHPEDKLTISTKYDLPVFENELPVSIDKMWEYIQLRDGIDRDNWEQYKPGKKMKSSKAFMKRSRQLKQFLTRVLPDLSELEETPGEIRSYCLKYIASRLCGNVSNRFSIWTGSGGNGKSILIDLIRYTLGSYCMNIPVTLLTQKRKSSNAACPEKARTRGARLCYMQEPDENEKINAGEMKELSGGDMILARNLYQEPFEFKPQFEIVLMCNDKPRIEDKTNGAWRRVQVYPFNSRFVDDANEVDHDKNVYKADKSLQEIVPNWNVIFMGLLMKEWCILDNNKVDIPKSIRMETENYKNHNDIIGQWLGDQAIECRDDTTSFRDLCNYYESWIELVYGKNMKIDKIAFKDRLIAWQKQRFGFSDTINGTYTNPKINMIIKDE</sequence>
<name>A0A6C0CXX2_9ZZZZ</name>
<evidence type="ECO:0000259" key="4">
    <source>
        <dbReference type="PROSITE" id="PS51206"/>
    </source>
</evidence>
<dbReference type="GO" id="GO:0005524">
    <property type="term" value="F:ATP binding"/>
    <property type="evidence" value="ECO:0007669"/>
    <property type="project" value="UniProtKB-KW"/>
</dbReference>
<keyword evidence="1" id="KW-0547">Nucleotide-binding</keyword>
<accession>A0A6C0CXX2</accession>
<dbReference type="AlphaFoldDB" id="A0A6C0CXX2"/>
<evidence type="ECO:0000313" key="5">
    <source>
        <dbReference type="EMBL" id="QHT09161.1"/>
    </source>
</evidence>
<dbReference type="InterPro" id="IPR056443">
    <property type="entry name" value="AEP_C962R"/>
</dbReference>
<reference evidence="5" key="1">
    <citation type="journal article" date="2020" name="Nature">
        <title>Giant virus diversity and host interactions through global metagenomics.</title>
        <authorList>
            <person name="Schulz F."/>
            <person name="Roux S."/>
            <person name="Paez-Espino D."/>
            <person name="Jungbluth S."/>
            <person name="Walsh D.A."/>
            <person name="Denef V.J."/>
            <person name="McMahon K.D."/>
            <person name="Konstantinidis K.T."/>
            <person name="Eloe-Fadrosh E.A."/>
            <person name="Kyrpides N.C."/>
            <person name="Woyke T."/>
        </authorList>
    </citation>
    <scope>NUCLEOTIDE SEQUENCE</scope>
    <source>
        <strain evidence="5">GVMAG-M-3300023110-24</strain>
    </source>
</reference>